<evidence type="ECO:0000259" key="1">
    <source>
        <dbReference type="Pfam" id="PF06114"/>
    </source>
</evidence>
<dbReference type="Gene3D" id="1.10.10.2910">
    <property type="match status" value="1"/>
</dbReference>
<dbReference type="EMBL" id="JACIFO010000010">
    <property type="protein sequence ID" value="MBB4119771.1"/>
    <property type="molecule type" value="Genomic_DNA"/>
</dbReference>
<dbReference type="RefSeq" id="WP_183478115.1">
    <property type="nucleotide sequence ID" value="NZ_JACIFO010000010.1"/>
</dbReference>
<dbReference type="PANTHER" id="PTHR43236:SF1">
    <property type="entry name" value="BLL7220 PROTEIN"/>
    <property type="match status" value="1"/>
</dbReference>
<dbReference type="InterPro" id="IPR010359">
    <property type="entry name" value="IrrE_HExxH"/>
</dbReference>
<evidence type="ECO:0000313" key="3">
    <source>
        <dbReference type="Proteomes" id="UP000553034"/>
    </source>
</evidence>
<dbReference type="Proteomes" id="UP000553034">
    <property type="component" value="Unassembled WGS sequence"/>
</dbReference>
<accession>A0A840ERV9</accession>
<name>A0A840ERV9_9FLAO</name>
<evidence type="ECO:0000313" key="2">
    <source>
        <dbReference type="EMBL" id="MBB4119771.1"/>
    </source>
</evidence>
<dbReference type="AlphaFoldDB" id="A0A840ERV9"/>
<dbReference type="Pfam" id="PF06114">
    <property type="entry name" value="Peptidase_M78"/>
    <property type="match status" value="1"/>
</dbReference>
<keyword evidence="3" id="KW-1185">Reference proteome</keyword>
<comment type="caution">
    <text evidence="2">The sequence shown here is derived from an EMBL/GenBank/DDBJ whole genome shotgun (WGS) entry which is preliminary data.</text>
</comment>
<gene>
    <name evidence="2" type="ORF">GGR32_002077</name>
</gene>
<dbReference type="InterPro" id="IPR052345">
    <property type="entry name" value="Rad_response_metalloprotease"/>
</dbReference>
<feature type="domain" description="IrrE N-terminal-like" evidence="1">
    <location>
        <begin position="35"/>
        <end position="165"/>
    </location>
</feature>
<sequence length="269" mass="31393">MKKNKRGAIRAKALLKEIGCDSIVDIPMDILVSGLGAFLVEEPLSNSDGKIIRGNKKNIIKINSEIPYKGKKRFTIAHELGHLLLHNKLELEEHSDNDLTLNWFKSSIEQMKRGVQEWEANDFASELLMPSDLFYKKQKGKKFSPELIRNLSSFFNVSITSVAFKYFELGDCPLCLIHSHNSKVSYWKRPDDYPHFIIDRTKSKLPDDSVALEYFEKGKIYHKEHSKQPIWKSTWFKLNDWEDDRDYNFFEYCIITSSCNTVLSMVWEE</sequence>
<dbReference type="PANTHER" id="PTHR43236">
    <property type="entry name" value="ANTITOXIN HIGA1"/>
    <property type="match status" value="1"/>
</dbReference>
<reference evidence="2 3" key="1">
    <citation type="submission" date="2020-08" db="EMBL/GenBank/DDBJ databases">
        <title>Genomic Encyclopedia of Type Strains, Phase IV (KMG-IV): sequencing the most valuable type-strain genomes for metagenomic binning, comparative biology and taxonomic classification.</title>
        <authorList>
            <person name="Goeker M."/>
        </authorList>
    </citation>
    <scope>NUCLEOTIDE SEQUENCE [LARGE SCALE GENOMIC DNA]</scope>
    <source>
        <strain evidence="2 3">DSM 29568</strain>
    </source>
</reference>
<organism evidence="2 3">
    <name type="scientific">Mesonia hippocampi</name>
    <dbReference type="NCBI Taxonomy" id="1628250"/>
    <lineage>
        <taxon>Bacteria</taxon>
        <taxon>Pseudomonadati</taxon>
        <taxon>Bacteroidota</taxon>
        <taxon>Flavobacteriia</taxon>
        <taxon>Flavobacteriales</taxon>
        <taxon>Flavobacteriaceae</taxon>
        <taxon>Mesonia</taxon>
    </lineage>
</organism>
<protein>
    <submittedName>
        <fullName evidence="2">Zn-dependent peptidase ImmA (M78 family)</fullName>
    </submittedName>
</protein>
<proteinExistence type="predicted"/>